<evidence type="ECO:0000256" key="8">
    <source>
        <dbReference type="PIRSR" id="PIRSR618044-1"/>
    </source>
</evidence>
<evidence type="ECO:0000256" key="3">
    <source>
        <dbReference type="ARBA" id="ARBA00022729"/>
    </source>
</evidence>
<protein>
    <submittedName>
        <fullName evidence="14">Putative D-alanyl-D-alanine carboxypeptidase</fullName>
        <ecNumber evidence="14">3.4.16.4</ecNumber>
    </submittedName>
</protein>
<feature type="active site" evidence="8">
    <location>
        <position position="117"/>
    </location>
</feature>
<proteinExistence type="inferred from homology"/>
<dbReference type="GO" id="GO:0006508">
    <property type="term" value="P:proteolysis"/>
    <property type="evidence" value="ECO:0007669"/>
    <property type="project" value="InterPro"/>
</dbReference>
<organism evidence="14 15">
    <name type="scientific">Streptococcus merionis</name>
    <dbReference type="NCBI Taxonomy" id="400065"/>
    <lineage>
        <taxon>Bacteria</taxon>
        <taxon>Bacillati</taxon>
        <taxon>Bacillota</taxon>
        <taxon>Bacilli</taxon>
        <taxon>Lactobacillales</taxon>
        <taxon>Streptococcaceae</taxon>
        <taxon>Streptococcus</taxon>
    </lineage>
</organism>
<evidence type="ECO:0000256" key="7">
    <source>
        <dbReference type="ARBA" id="ARBA00023316"/>
    </source>
</evidence>
<dbReference type="PRINTS" id="PR00725">
    <property type="entry name" value="DADACBPTASE1"/>
</dbReference>
<feature type="domain" description="Penicillin-binding protein 4 C-terminal" evidence="13">
    <location>
        <begin position="300"/>
        <end position="361"/>
    </location>
</feature>
<keyword evidence="7" id="KW-0961">Cell wall biogenesis/degradation</keyword>
<name>A0A239SW83_9STRE</name>
<dbReference type="InterPro" id="IPR015294">
    <property type="entry name" value="Pen-bd_prot4_C_dom"/>
</dbReference>
<dbReference type="Gene3D" id="3.40.710.10">
    <property type="entry name" value="DD-peptidase/beta-lactamase superfamily"/>
    <property type="match status" value="1"/>
</dbReference>
<evidence type="ECO:0000256" key="1">
    <source>
        <dbReference type="ARBA" id="ARBA00003217"/>
    </source>
</evidence>
<dbReference type="GO" id="GO:0071555">
    <property type="term" value="P:cell wall organization"/>
    <property type="evidence" value="ECO:0007669"/>
    <property type="project" value="UniProtKB-KW"/>
</dbReference>
<evidence type="ECO:0000259" key="13">
    <source>
        <dbReference type="Pfam" id="PF09211"/>
    </source>
</evidence>
<dbReference type="EMBL" id="LT906439">
    <property type="protein sequence ID" value="SNU89606.1"/>
    <property type="molecule type" value="Genomic_DNA"/>
</dbReference>
<accession>A0A239SW83</accession>
<keyword evidence="11" id="KW-0812">Transmembrane</keyword>
<dbReference type="InterPro" id="IPR018044">
    <property type="entry name" value="Peptidase_S11"/>
</dbReference>
<evidence type="ECO:0000256" key="11">
    <source>
        <dbReference type="SAM" id="Phobius"/>
    </source>
</evidence>
<evidence type="ECO:0000313" key="14">
    <source>
        <dbReference type="EMBL" id="SNU89606.1"/>
    </source>
</evidence>
<dbReference type="Gene3D" id="2.30.140.20">
    <property type="entry name" value="Penicillin-binding protein 4, C-terminal domain"/>
    <property type="match status" value="1"/>
</dbReference>
<feature type="transmembrane region" description="Helical" evidence="11">
    <location>
        <begin position="384"/>
        <end position="404"/>
    </location>
</feature>
<evidence type="ECO:0000313" key="15">
    <source>
        <dbReference type="Proteomes" id="UP000215185"/>
    </source>
</evidence>
<dbReference type="EC" id="3.4.16.4" evidence="14"/>
<comment type="similarity">
    <text evidence="2 10">Belongs to the peptidase S11 family.</text>
</comment>
<dbReference type="InterPro" id="IPR012338">
    <property type="entry name" value="Beta-lactam/transpept-like"/>
</dbReference>
<dbReference type="GO" id="GO:0009002">
    <property type="term" value="F:serine-type D-Ala-D-Ala carboxypeptidase activity"/>
    <property type="evidence" value="ECO:0007669"/>
    <property type="project" value="UniProtKB-EC"/>
</dbReference>
<dbReference type="InterPro" id="IPR000871">
    <property type="entry name" value="Beta-lactam_class-A"/>
</dbReference>
<dbReference type="InterPro" id="IPR001967">
    <property type="entry name" value="Peptidase_S11_N"/>
</dbReference>
<dbReference type="PANTHER" id="PTHR35333:SF4">
    <property type="entry name" value="SLR0121 PROTEIN"/>
    <property type="match status" value="1"/>
</dbReference>
<dbReference type="eggNOG" id="COG1686">
    <property type="taxonomic scope" value="Bacteria"/>
</dbReference>
<dbReference type="PANTHER" id="PTHR35333">
    <property type="entry name" value="BETA-LACTAMASE"/>
    <property type="match status" value="1"/>
</dbReference>
<feature type="binding site" evidence="9">
    <location>
        <position position="242"/>
    </location>
    <ligand>
        <name>substrate</name>
    </ligand>
</feature>
<keyword evidence="4 14" id="KW-0378">Hydrolase</keyword>
<dbReference type="GO" id="GO:0009252">
    <property type="term" value="P:peptidoglycan biosynthetic process"/>
    <property type="evidence" value="ECO:0007669"/>
    <property type="project" value="UniProtKB-KW"/>
</dbReference>
<keyword evidence="6" id="KW-0573">Peptidoglycan synthesis</keyword>
<keyword evidence="3" id="KW-0732">Signal</keyword>
<evidence type="ECO:0000259" key="12">
    <source>
        <dbReference type="Pfam" id="PF00768"/>
    </source>
</evidence>
<dbReference type="GO" id="GO:0008360">
    <property type="term" value="P:regulation of cell shape"/>
    <property type="evidence" value="ECO:0007669"/>
    <property type="project" value="UniProtKB-KW"/>
</dbReference>
<dbReference type="GO" id="GO:0030655">
    <property type="term" value="P:beta-lactam antibiotic catabolic process"/>
    <property type="evidence" value="ECO:0007669"/>
    <property type="project" value="InterPro"/>
</dbReference>
<keyword evidence="5" id="KW-0133">Cell shape</keyword>
<reference evidence="14 15" key="1">
    <citation type="submission" date="2017-06" db="EMBL/GenBank/DDBJ databases">
        <authorList>
            <consortium name="Pathogen Informatics"/>
        </authorList>
    </citation>
    <scope>NUCLEOTIDE SEQUENCE [LARGE SCALE GENOMIC DNA]</scope>
    <source>
        <strain evidence="14 15">NCTC13788</strain>
    </source>
</reference>
<dbReference type="Pfam" id="PF00768">
    <property type="entry name" value="Peptidase_S11"/>
    <property type="match status" value="1"/>
</dbReference>
<keyword evidence="11" id="KW-1133">Transmembrane helix</keyword>
<evidence type="ECO:0000256" key="9">
    <source>
        <dbReference type="PIRSR" id="PIRSR618044-2"/>
    </source>
</evidence>
<feature type="active site" description="Proton acceptor" evidence="8">
    <location>
        <position position="56"/>
    </location>
</feature>
<dbReference type="Proteomes" id="UP000215185">
    <property type="component" value="Chromosome 1"/>
</dbReference>
<evidence type="ECO:0000256" key="10">
    <source>
        <dbReference type="RuleBase" id="RU004016"/>
    </source>
</evidence>
<dbReference type="KEGG" id="smen:SAMEA4412692_1559"/>
<evidence type="ECO:0000256" key="5">
    <source>
        <dbReference type="ARBA" id="ARBA00022960"/>
    </source>
</evidence>
<comment type="function">
    <text evidence="1">Removes C-terminal D-alanyl residues from sugar-peptide cell wall precursors.</text>
</comment>
<dbReference type="GO" id="GO:0008800">
    <property type="term" value="F:beta-lactamase activity"/>
    <property type="evidence" value="ECO:0007669"/>
    <property type="project" value="InterPro"/>
</dbReference>
<gene>
    <name evidence="14" type="primary">dacA1</name>
    <name evidence="14" type="ORF">SAMEA4412692_01559</name>
</gene>
<dbReference type="InterPro" id="IPR015956">
    <property type="entry name" value="Peniciliin-bd_prot_C_sf"/>
</dbReference>
<dbReference type="STRING" id="1123308.GCA_000380085_00758"/>
<dbReference type="InterPro" id="IPR037091">
    <property type="entry name" value="Pen-bd_prot4_C_dom_sf"/>
</dbReference>
<dbReference type="GO" id="GO:0046677">
    <property type="term" value="P:response to antibiotic"/>
    <property type="evidence" value="ECO:0007669"/>
    <property type="project" value="InterPro"/>
</dbReference>
<dbReference type="AlphaFoldDB" id="A0A239SW83"/>
<keyword evidence="11" id="KW-0472">Membrane</keyword>
<evidence type="ECO:0000256" key="6">
    <source>
        <dbReference type="ARBA" id="ARBA00022984"/>
    </source>
</evidence>
<evidence type="ECO:0000256" key="2">
    <source>
        <dbReference type="ARBA" id="ARBA00007164"/>
    </source>
</evidence>
<dbReference type="SUPFAM" id="SSF56601">
    <property type="entry name" value="beta-lactamase/transpeptidase-like"/>
    <property type="match status" value="1"/>
</dbReference>
<keyword evidence="14" id="KW-0121">Carboxypeptidase</keyword>
<evidence type="ECO:0000256" key="4">
    <source>
        <dbReference type="ARBA" id="ARBA00022801"/>
    </source>
</evidence>
<feature type="domain" description="Peptidase S11 D-alanyl-D-alanine carboxypeptidase A N-terminal" evidence="12">
    <location>
        <begin position="29"/>
        <end position="271"/>
    </location>
</feature>
<feature type="active site" description="Acyl-ester intermediate" evidence="8">
    <location>
        <position position="53"/>
    </location>
</feature>
<sequence length="418" mass="46421">MALESHSELELAKEMGQDLEAKYAPKGGSIVVDAATGQVLYEREADKQWPVASLTKIMTLYLAYEALESGELSRDMTFEVTQKDVDISQISALSNNTMVLGAQYTFDELAQLMMIVSSNAATVLMADTIAGDEGAFVDLMNAKAKELGMTQTQFYNASGSSNELLGDYAPANQPKDGENQGSARDFALLSYHLIKDYPQALKNTSQYNLSLKEGSEYEESFTAHHLSLTGGPTAYEGTDGLKTGSSDSAGYNLVSTVKRQGVRLISVVMGVGEWPDDKAEEARNRLSNALHDAVYKEYTYQRILPRGLQTINDRAIVLEEDLYAMVRRGEELDFILENGQVSLDDDVVYLSEDGQRSSVAYRKWVAPKPNLVQLLRRTWLGITYQWWLIGTGSFMLLIVGIYLLRGGKFSRKRKSNHF</sequence>
<keyword evidence="14" id="KW-0645">Protease</keyword>
<dbReference type="Pfam" id="PF09211">
    <property type="entry name" value="DUF1958"/>
    <property type="match status" value="1"/>
</dbReference>
<dbReference type="SUPFAM" id="SSF69189">
    <property type="entry name" value="Penicillin-binding protein associated domain"/>
    <property type="match status" value="1"/>
</dbReference>
<keyword evidence="15" id="KW-1185">Reference proteome</keyword>